<keyword evidence="2" id="KW-1185">Reference proteome</keyword>
<gene>
    <name evidence="1" type="ORF">DUNSADRAFT_12868</name>
</gene>
<dbReference type="EMBL" id="MU069440">
    <property type="protein sequence ID" value="KAF5843606.1"/>
    <property type="molecule type" value="Genomic_DNA"/>
</dbReference>
<name>A0ABQ7H9S3_DUNSA</name>
<sequence length="155" mass="17212">MQAPSLLPKGVWARLPWCGSSSLLHKNDSACPEALASWPAQPAHKSEGKRRYEMLWWSCFGLIQDWLVSLSSTFSCLIQHLNSGVLLKLCFEPRQINPLPWRRSNLGQSGCITAVSMVQATVCICKGGKMHDVLMKSFVLFVPKIVVTVRSGSKI</sequence>
<reference evidence="1" key="1">
    <citation type="submission" date="2017-08" db="EMBL/GenBank/DDBJ databases">
        <authorList>
            <person name="Polle J.E."/>
            <person name="Barry K."/>
            <person name="Cushman J."/>
            <person name="Schmutz J."/>
            <person name="Tran D."/>
            <person name="Hathwaick L.T."/>
            <person name="Yim W.C."/>
            <person name="Jenkins J."/>
            <person name="Mckie-Krisberg Z.M."/>
            <person name="Prochnik S."/>
            <person name="Lindquist E."/>
            <person name="Dockter R.B."/>
            <person name="Adam C."/>
            <person name="Molina H."/>
            <person name="Bunkerborg J."/>
            <person name="Jin E."/>
            <person name="Buchheim M."/>
            <person name="Magnuson J."/>
        </authorList>
    </citation>
    <scope>NUCLEOTIDE SEQUENCE</scope>
    <source>
        <strain evidence="1">CCAP 19/18</strain>
    </source>
</reference>
<organism evidence="1 2">
    <name type="scientific">Dunaliella salina</name>
    <name type="common">Green alga</name>
    <name type="synonym">Protococcus salinus</name>
    <dbReference type="NCBI Taxonomy" id="3046"/>
    <lineage>
        <taxon>Eukaryota</taxon>
        <taxon>Viridiplantae</taxon>
        <taxon>Chlorophyta</taxon>
        <taxon>core chlorophytes</taxon>
        <taxon>Chlorophyceae</taxon>
        <taxon>CS clade</taxon>
        <taxon>Chlamydomonadales</taxon>
        <taxon>Dunaliellaceae</taxon>
        <taxon>Dunaliella</taxon>
    </lineage>
</organism>
<comment type="caution">
    <text evidence="1">The sequence shown here is derived from an EMBL/GenBank/DDBJ whole genome shotgun (WGS) entry which is preliminary data.</text>
</comment>
<evidence type="ECO:0008006" key="3">
    <source>
        <dbReference type="Google" id="ProtNLM"/>
    </source>
</evidence>
<evidence type="ECO:0000313" key="2">
    <source>
        <dbReference type="Proteomes" id="UP000815325"/>
    </source>
</evidence>
<dbReference type="Proteomes" id="UP000815325">
    <property type="component" value="Unassembled WGS sequence"/>
</dbReference>
<proteinExistence type="predicted"/>
<protein>
    <recommendedName>
        <fullName evidence="3">Encoded protein</fullName>
    </recommendedName>
</protein>
<accession>A0ABQ7H9S3</accession>
<evidence type="ECO:0000313" key="1">
    <source>
        <dbReference type="EMBL" id="KAF5843606.1"/>
    </source>
</evidence>